<dbReference type="OrthoDB" id="5646770at2"/>
<organism evidence="1 2">
    <name type="scientific">Legionella erythra</name>
    <dbReference type="NCBI Taxonomy" id="448"/>
    <lineage>
        <taxon>Bacteria</taxon>
        <taxon>Pseudomonadati</taxon>
        <taxon>Pseudomonadota</taxon>
        <taxon>Gammaproteobacteria</taxon>
        <taxon>Legionellales</taxon>
        <taxon>Legionellaceae</taxon>
        <taxon>Legionella</taxon>
    </lineage>
</organism>
<sequence>MVLSLLQIKEQIQAAQQAFRQAASNWLIQQPLSLNEREKWQACFASKTRESLLTTTRQNELPMVANDFEAHHIDSAEAMPAVRPPAIRRQYVLNGDASYGQFIQIINLYELLLRAEEILATVPQLIHLEDLSYFALLAGNMDQELNKAPENVDVIADYQRRLAKARHDFAVADREAKLALYLYKKQHQDCQSDFIDILTLIQNQLQTLYQDYPNTSFLKYVMYDHWQSLLIDTSKALFGRLSYQHASVNTLTIQNNAVNELIESAGQGRARACHQLESEVEGCKDKIKGALSSAELKLGAMSSRMKIQDQLVQWRTPLDPALGLSMYVNSMFGFWRVIRGNGWIHPRMLALASDSEADSTQHDSDTQVVPS</sequence>
<dbReference type="EMBL" id="LNYA01000003">
    <property type="protein sequence ID" value="KTC99527.1"/>
    <property type="molecule type" value="Genomic_DNA"/>
</dbReference>
<accession>A0A0W0TV22</accession>
<proteinExistence type="predicted"/>
<evidence type="ECO:0000313" key="1">
    <source>
        <dbReference type="EMBL" id="KTC99527.1"/>
    </source>
</evidence>
<protein>
    <recommendedName>
        <fullName evidence="3">Coiled-coil protein</fullName>
    </recommendedName>
</protein>
<comment type="caution">
    <text evidence="1">The sequence shown here is derived from an EMBL/GenBank/DDBJ whole genome shotgun (WGS) entry which is preliminary data.</text>
</comment>
<evidence type="ECO:0008006" key="3">
    <source>
        <dbReference type="Google" id="ProtNLM"/>
    </source>
</evidence>
<name>A0A0W0TV22_LEGER</name>
<dbReference type="RefSeq" id="WP_058525602.1">
    <property type="nucleotide sequence ID" value="NZ_CAAAHY010000001.1"/>
</dbReference>
<dbReference type="STRING" id="448.Lery_0428"/>
<reference evidence="1 2" key="1">
    <citation type="submission" date="2015-11" db="EMBL/GenBank/DDBJ databases">
        <title>Genomic analysis of 38 Legionella species identifies large and diverse effector repertoires.</title>
        <authorList>
            <person name="Burstein D."/>
            <person name="Amaro F."/>
            <person name="Zusman T."/>
            <person name="Lifshitz Z."/>
            <person name="Cohen O."/>
            <person name="Gilbert J.A."/>
            <person name="Pupko T."/>
            <person name="Shuman H.A."/>
            <person name="Segal G."/>
        </authorList>
    </citation>
    <scope>NUCLEOTIDE SEQUENCE [LARGE SCALE GENOMIC DNA]</scope>
    <source>
        <strain evidence="1 2">SE-32A-C8</strain>
    </source>
</reference>
<gene>
    <name evidence="1" type="ORF">Lery_0428</name>
</gene>
<keyword evidence="2" id="KW-1185">Reference proteome</keyword>
<dbReference type="PATRIC" id="fig|448.7.peg.445"/>
<evidence type="ECO:0000313" key="2">
    <source>
        <dbReference type="Proteomes" id="UP000054773"/>
    </source>
</evidence>
<dbReference type="Proteomes" id="UP000054773">
    <property type="component" value="Unassembled WGS sequence"/>
</dbReference>
<dbReference type="AlphaFoldDB" id="A0A0W0TV22"/>